<comment type="caution">
    <text evidence="2">The sequence shown here is derived from an EMBL/GenBank/DDBJ whole genome shotgun (WGS) entry which is preliminary data.</text>
</comment>
<dbReference type="InterPro" id="IPR024630">
    <property type="entry name" value="Stc1"/>
</dbReference>
<dbReference type="Proteomes" id="UP000650833">
    <property type="component" value="Unassembled WGS sequence"/>
</dbReference>
<protein>
    <recommendedName>
        <fullName evidence="1">Stc1 domain-containing protein</fullName>
    </recommendedName>
</protein>
<evidence type="ECO:0000313" key="2">
    <source>
        <dbReference type="EMBL" id="KAG2189771.1"/>
    </source>
</evidence>
<proteinExistence type="predicted"/>
<accession>A0A8H7UKW1</accession>
<organism evidence="2 3">
    <name type="scientific">Mucor plumbeus</name>
    <dbReference type="NCBI Taxonomy" id="97098"/>
    <lineage>
        <taxon>Eukaryota</taxon>
        <taxon>Fungi</taxon>
        <taxon>Fungi incertae sedis</taxon>
        <taxon>Mucoromycota</taxon>
        <taxon>Mucoromycotina</taxon>
        <taxon>Mucoromycetes</taxon>
        <taxon>Mucorales</taxon>
        <taxon>Mucorineae</taxon>
        <taxon>Mucoraceae</taxon>
        <taxon>Mucor</taxon>
    </lineage>
</organism>
<dbReference type="EMBL" id="JAEPRC010001199">
    <property type="protein sequence ID" value="KAG2189771.1"/>
    <property type="molecule type" value="Genomic_DNA"/>
</dbReference>
<dbReference type="AlphaFoldDB" id="A0A8H7UKW1"/>
<evidence type="ECO:0000313" key="3">
    <source>
        <dbReference type="Proteomes" id="UP000650833"/>
    </source>
</evidence>
<feature type="domain" description="Stc1" evidence="1">
    <location>
        <begin position="36"/>
        <end position="118"/>
    </location>
</feature>
<dbReference type="Pfam" id="PF12898">
    <property type="entry name" value="Stc1"/>
    <property type="match status" value="1"/>
</dbReference>
<keyword evidence="3" id="KW-1185">Reference proteome</keyword>
<evidence type="ECO:0000259" key="1">
    <source>
        <dbReference type="Pfam" id="PF12898"/>
    </source>
</evidence>
<dbReference type="OrthoDB" id="3514033at2759"/>
<sequence length="139" mass="15504">MSERGPAGSYNNIVKSINNNASAGANSKSDTPKTFKCVFCLKDKPMDAFSASMISKATYNPYAPSSYNAKKKPISCKSCTSISSTHLTCMVCSKKMPLNKFALSQRKNHDRARCKKCIEKRQEEDVWSDNDTDSDYDDF</sequence>
<reference evidence="2" key="1">
    <citation type="submission" date="2020-12" db="EMBL/GenBank/DDBJ databases">
        <title>Metabolic potential, ecology and presence of endohyphal bacteria is reflected in genomic diversity of Mucoromycotina.</title>
        <authorList>
            <person name="Muszewska A."/>
            <person name="Okrasinska A."/>
            <person name="Steczkiewicz K."/>
            <person name="Drgas O."/>
            <person name="Orlowska M."/>
            <person name="Perlinska-Lenart U."/>
            <person name="Aleksandrzak-Piekarczyk T."/>
            <person name="Szatraj K."/>
            <person name="Zielenkiewicz U."/>
            <person name="Pilsyk S."/>
            <person name="Malc E."/>
            <person name="Mieczkowski P."/>
            <person name="Kruszewska J.S."/>
            <person name="Biernat P."/>
            <person name="Pawlowska J."/>
        </authorList>
    </citation>
    <scope>NUCLEOTIDE SEQUENCE</scope>
    <source>
        <strain evidence="2">CBS 226.32</strain>
    </source>
</reference>
<name>A0A8H7UKW1_9FUNG</name>
<gene>
    <name evidence="2" type="ORF">INT46_007188</name>
</gene>